<sequence>MDLPRSPRLLLLGTLMVLSGFMAVLALSHLAAAPSPPGAVVCSGECAPRPWLDPEKARRFASVFQQ</sequence>
<dbReference type="RefSeq" id="WP_207418484.1">
    <property type="nucleotide sequence ID" value="NZ_CP061177.1"/>
</dbReference>
<evidence type="ECO:0000313" key="2">
    <source>
        <dbReference type="Proteomes" id="UP001518989"/>
    </source>
</evidence>
<organism evidence="1 2">
    <name type="scientific">Roseomonas haemaphysalidis</name>
    <dbReference type="NCBI Taxonomy" id="2768162"/>
    <lineage>
        <taxon>Bacteria</taxon>
        <taxon>Pseudomonadati</taxon>
        <taxon>Pseudomonadota</taxon>
        <taxon>Alphaproteobacteria</taxon>
        <taxon>Acetobacterales</taxon>
        <taxon>Roseomonadaceae</taxon>
        <taxon>Roseomonas</taxon>
    </lineage>
</organism>
<gene>
    <name evidence="1" type="ORF">IAI61_15690</name>
</gene>
<accession>A0ABS3KSN9</accession>
<keyword evidence="2" id="KW-1185">Reference proteome</keyword>
<proteinExistence type="predicted"/>
<protein>
    <submittedName>
        <fullName evidence="1">Uncharacterized protein</fullName>
    </submittedName>
</protein>
<reference evidence="1 2" key="1">
    <citation type="submission" date="2020-09" db="EMBL/GenBank/DDBJ databases">
        <title>Roseomonas.</title>
        <authorList>
            <person name="Zhu W."/>
        </authorList>
    </citation>
    <scope>NUCLEOTIDE SEQUENCE [LARGE SCALE GENOMIC DNA]</scope>
    <source>
        <strain evidence="1 2">573</strain>
    </source>
</reference>
<comment type="caution">
    <text evidence="1">The sequence shown here is derived from an EMBL/GenBank/DDBJ whole genome shotgun (WGS) entry which is preliminary data.</text>
</comment>
<name>A0ABS3KSN9_9PROT</name>
<dbReference type="EMBL" id="JACTNG010000009">
    <property type="protein sequence ID" value="MBO1080485.1"/>
    <property type="molecule type" value="Genomic_DNA"/>
</dbReference>
<evidence type="ECO:0000313" key="1">
    <source>
        <dbReference type="EMBL" id="MBO1080485.1"/>
    </source>
</evidence>
<dbReference type="Proteomes" id="UP001518989">
    <property type="component" value="Unassembled WGS sequence"/>
</dbReference>